<gene>
    <name evidence="7" type="ORF">PRK78_006118</name>
</gene>
<evidence type="ECO:0000259" key="6">
    <source>
        <dbReference type="PROSITE" id="PS50056"/>
    </source>
</evidence>
<name>A0AAF0DKS9_9EURO</name>
<dbReference type="AlphaFoldDB" id="A0AAF0DKS9"/>
<dbReference type="EMBL" id="CP120630">
    <property type="protein sequence ID" value="WEW60631.1"/>
    <property type="molecule type" value="Genomic_DNA"/>
</dbReference>
<dbReference type="GO" id="GO:0004725">
    <property type="term" value="F:protein tyrosine phosphatase activity"/>
    <property type="evidence" value="ECO:0007669"/>
    <property type="project" value="UniProtKB-EC"/>
</dbReference>
<proteinExistence type="inferred from homology"/>
<comment type="similarity">
    <text evidence="1">Belongs to the protein-tyrosine phosphatase family. Non-receptor class dual specificity subfamily.</text>
</comment>
<dbReference type="PROSITE" id="PS50056">
    <property type="entry name" value="TYR_PHOSPHATASE_2"/>
    <property type="match status" value="1"/>
</dbReference>
<keyword evidence="8" id="KW-1185">Reference proteome</keyword>
<dbReference type="CDD" id="cd14498">
    <property type="entry name" value="DSP"/>
    <property type="match status" value="1"/>
</dbReference>
<evidence type="ECO:0000313" key="8">
    <source>
        <dbReference type="Proteomes" id="UP001219355"/>
    </source>
</evidence>
<feature type="domain" description="Tyrosine specific protein phosphatases" evidence="6">
    <location>
        <begin position="40"/>
        <end position="91"/>
    </location>
</feature>
<evidence type="ECO:0000256" key="3">
    <source>
        <dbReference type="ARBA" id="ARBA00022801"/>
    </source>
</evidence>
<evidence type="ECO:0000256" key="2">
    <source>
        <dbReference type="ARBA" id="ARBA00013064"/>
    </source>
</evidence>
<dbReference type="EC" id="3.1.3.48" evidence="2"/>
<evidence type="ECO:0000313" key="7">
    <source>
        <dbReference type="EMBL" id="WEW60631.1"/>
    </source>
</evidence>
<reference evidence="7" key="1">
    <citation type="submission" date="2023-03" db="EMBL/GenBank/DDBJ databases">
        <title>Emydomyces testavorans Genome Sequence.</title>
        <authorList>
            <person name="Hoyer L."/>
        </authorList>
    </citation>
    <scope>NUCLEOTIDE SEQUENCE</scope>
    <source>
        <strain evidence="7">16-2883</strain>
    </source>
</reference>
<dbReference type="Gene3D" id="3.90.190.10">
    <property type="entry name" value="Protein tyrosine phosphatase superfamily"/>
    <property type="match status" value="1"/>
</dbReference>
<dbReference type="InterPro" id="IPR029021">
    <property type="entry name" value="Prot-tyrosine_phosphatase-like"/>
</dbReference>
<protein>
    <recommendedName>
        <fullName evidence="2">protein-tyrosine-phosphatase</fullName>
        <ecNumber evidence="2">3.1.3.48</ecNumber>
    </recommendedName>
</protein>
<dbReference type="PANTHER" id="PTHR10159:SF519">
    <property type="entry name" value="DUAL SPECIFICITY PROTEIN PHOSPHATASE MPK3"/>
    <property type="match status" value="1"/>
</dbReference>
<sequence length="145" mass="16824">MNRVCDFIDEAYSTPRKPAVAQLDAEPSEGKSGENDDEEKQNPSPDSPDANVVLVHCERGVSRAPTMVIAYLMRKYRRSRDDILAEVKTKRRIRPNSNFMDQLEVWEQVEYQVWEDEAKTIPKAPYQAYLARRAVRLKKKGVNRR</sequence>
<dbReference type="SUPFAM" id="SSF52799">
    <property type="entry name" value="(Phosphotyrosine protein) phosphatases II"/>
    <property type="match status" value="1"/>
</dbReference>
<dbReference type="GO" id="GO:0005737">
    <property type="term" value="C:cytoplasm"/>
    <property type="evidence" value="ECO:0007669"/>
    <property type="project" value="TreeGrafter"/>
</dbReference>
<accession>A0AAF0DKS9</accession>
<evidence type="ECO:0000256" key="1">
    <source>
        <dbReference type="ARBA" id="ARBA00008601"/>
    </source>
</evidence>
<keyword evidence="3" id="KW-0378">Hydrolase</keyword>
<keyword evidence="4" id="KW-0904">Protein phosphatase</keyword>
<dbReference type="InterPro" id="IPR000340">
    <property type="entry name" value="Dual-sp_phosphatase_cat-dom"/>
</dbReference>
<evidence type="ECO:0000256" key="5">
    <source>
        <dbReference type="SAM" id="MobiDB-lite"/>
    </source>
</evidence>
<feature type="region of interest" description="Disordered" evidence="5">
    <location>
        <begin position="15"/>
        <end position="51"/>
    </location>
</feature>
<dbReference type="InterPro" id="IPR000387">
    <property type="entry name" value="Tyr_Pase_dom"/>
</dbReference>
<dbReference type="Proteomes" id="UP001219355">
    <property type="component" value="Chromosome 4"/>
</dbReference>
<dbReference type="PANTHER" id="PTHR10159">
    <property type="entry name" value="DUAL SPECIFICITY PROTEIN PHOSPHATASE"/>
    <property type="match status" value="1"/>
</dbReference>
<dbReference type="Pfam" id="PF00782">
    <property type="entry name" value="DSPc"/>
    <property type="match status" value="1"/>
</dbReference>
<organism evidence="7 8">
    <name type="scientific">Emydomyces testavorans</name>
    <dbReference type="NCBI Taxonomy" id="2070801"/>
    <lineage>
        <taxon>Eukaryota</taxon>
        <taxon>Fungi</taxon>
        <taxon>Dikarya</taxon>
        <taxon>Ascomycota</taxon>
        <taxon>Pezizomycotina</taxon>
        <taxon>Eurotiomycetes</taxon>
        <taxon>Eurotiomycetidae</taxon>
        <taxon>Onygenales</taxon>
        <taxon>Nannizziopsiaceae</taxon>
        <taxon>Emydomyces</taxon>
    </lineage>
</organism>
<evidence type="ECO:0000256" key="4">
    <source>
        <dbReference type="ARBA" id="ARBA00022912"/>
    </source>
</evidence>
<dbReference type="GO" id="GO:0043409">
    <property type="term" value="P:negative regulation of MAPK cascade"/>
    <property type="evidence" value="ECO:0007669"/>
    <property type="project" value="TreeGrafter"/>
</dbReference>